<evidence type="ECO:0000256" key="4">
    <source>
        <dbReference type="ARBA" id="ARBA00022722"/>
    </source>
</evidence>
<dbReference type="GO" id="GO:0004518">
    <property type="term" value="F:nuclease activity"/>
    <property type="evidence" value="ECO:0007669"/>
    <property type="project" value="UniProtKB-KW"/>
</dbReference>
<evidence type="ECO:0000256" key="7">
    <source>
        <dbReference type="ARBA" id="ARBA00023242"/>
    </source>
</evidence>
<dbReference type="Proteomes" id="UP001186944">
    <property type="component" value="Unassembled WGS sequence"/>
</dbReference>
<keyword evidence="4" id="KW-0540">Nuclease</keyword>
<evidence type="ECO:0000256" key="3">
    <source>
        <dbReference type="ARBA" id="ARBA00006958"/>
    </source>
</evidence>
<dbReference type="EMBL" id="VSWD01000002">
    <property type="protein sequence ID" value="KAK3107647.1"/>
    <property type="molecule type" value="Genomic_DNA"/>
</dbReference>
<name>A0AA88YW55_PINIB</name>
<accession>A0AA88YW55</accession>
<feature type="domain" description="DDE Tnp4" evidence="8">
    <location>
        <begin position="143"/>
        <end position="295"/>
    </location>
</feature>
<organism evidence="9 10">
    <name type="scientific">Pinctada imbricata</name>
    <name type="common">Atlantic pearl-oyster</name>
    <name type="synonym">Pinctada martensii</name>
    <dbReference type="NCBI Taxonomy" id="66713"/>
    <lineage>
        <taxon>Eukaryota</taxon>
        <taxon>Metazoa</taxon>
        <taxon>Spiralia</taxon>
        <taxon>Lophotrochozoa</taxon>
        <taxon>Mollusca</taxon>
        <taxon>Bivalvia</taxon>
        <taxon>Autobranchia</taxon>
        <taxon>Pteriomorphia</taxon>
        <taxon>Pterioida</taxon>
        <taxon>Pterioidea</taxon>
        <taxon>Pteriidae</taxon>
        <taxon>Pinctada</taxon>
    </lineage>
</organism>
<reference evidence="9" key="1">
    <citation type="submission" date="2019-08" db="EMBL/GenBank/DDBJ databases">
        <title>The improved chromosome-level genome for the pearl oyster Pinctada fucata martensii using PacBio sequencing and Hi-C.</title>
        <authorList>
            <person name="Zheng Z."/>
        </authorList>
    </citation>
    <scope>NUCLEOTIDE SEQUENCE</scope>
    <source>
        <strain evidence="9">ZZ-2019</strain>
        <tissue evidence="9">Adductor muscle</tissue>
    </source>
</reference>
<sequence>IREEKKKTEEYYECTVPLYLPEQFQKFFRMSSDTVDIICSYLASCPGLTSRSYPGGREEIPLHKRVLMLLRYMASQETLLEISDRFNVTESSLILIRREINNAVFNSVFGRFIKWPSISDLPGLANRFKNLGDNRFTNVKGAVDGSHIPIQRPLDKANCYYNRKQFYSIILQGVCDDSLKFVDINVGWPGRVHDSKVLKNSSLWDTGFIRCDGGRYHLLGDAAYPLKEWLLTPYRDNGHLTRKQRRFNEVHSAKRQVIERAFGLLKNRFRRLQFINMISIDEICKTFVCACVFHNICILQNDLDVLDGIFFEDNDGNIAPLQILESDAQGQAKRVQITNKTVKEL</sequence>
<dbReference type="GO" id="GO:0016787">
    <property type="term" value="F:hydrolase activity"/>
    <property type="evidence" value="ECO:0007669"/>
    <property type="project" value="UniProtKB-KW"/>
</dbReference>
<keyword evidence="7" id="KW-0539">Nucleus</keyword>
<evidence type="ECO:0000313" key="10">
    <source>
        <dbReference type="Proteomes" id="UP001186944"/>
    </source>
</evidence>
<keyword evidence="5" id="KW-0479">Metal-binding</keyword>
<dbReference type="InterPro" id="IPR027806">
    <property type="entry name" value="HARBI1_dom"/>
</dbReference>
<evidence type="ECO:0000313" key="9">
    <source>
        <dbReference type="EMBL" id="KAK3107647.1"/>
    </source>
</evidence>
<evidence type="ECO:0000256" key="1">
    <source>
        <dbReference type="ARBA" id="ARBA00001968"/>
    </source>
</evidence>
<evidence type="ECO:0000259" key="8">
    <source>
        <dbReference type="Pfam" id="PF13359"/>
    </source>
</evidence>
<comment type="subcellular location">
    <subcellularLocation>
        <location evidence="2">Nucleus</location>
    </subcellularLocation>
</comment>
<gene>
    <name evidence="9" type="ORF">FSP39_019155</name>
</gene>
<keyword evidence="6" id="KW-0378">Hydrolase</keyword>
<evidence type="ECO:0000256" key="2">
    <source>
        <dbReference type="ARBA" id="ARBA00004123"/>
    </source>
</evidence>
<comment type="cofactor">
    <cofactor evidence="1">
        <name>a divalent metal cation</name>
        <dbReference type="ChEBI" id="CHEBI:60240"/>
    </cofactor>
</comment>
<evidence type="ECO:0000256" key="6">
    <source>
        <dbReference type="ARBA" id="ARBA00022801"/>
    </source>
</evidence>
<dbReference type="GO" id="GO:0005634">
    <property type="term" value="C:nucleus"/>
    <property type="evidence" value="ECO:0007669"/>
    <property type="project" value="UniProtKB-SubCell"/>
</dbReference>
<dbReference type="PANTHER" id="PTHR22930">
    <property type="match status" value="1"/>
</dbReference>
<dbReference type="PANTHER" id="PTHR22930:SF85">
    <property type="entry name" value="GH03217P-RELATED"/>
    <property type="match status" value="1"/>
</dbReference>
<dbReference type="InterPro" id="IPR045249">
    <property type="entry name" value="HARBI1-like"/>
</dbReference>
<keyword evidence="10" id="KW-1185">Reference proteome</keyword>
<dbReference type="Pfam" id="PF13359">
    <property type="entry name" value="DDE_Tnp_4"/>
    <property type="match status" value="1"/>
</dbReference>
<evidence type="ECO:0000256" key="5">
    <source>
        <dbReference type="ARBA" id="ARBA00022723"/>
    </source>
</evidence>
<dbReference type="GO" id="GO:0046872">
    <property type="term" value="F:metal ion binding"/>
    <property type="evidence" value="ECO:0007669"/>
    <property type="project" value="UniProtKB-KW"/>
</dbReference>
<proteinExistence type="inferred from homology"/>
<comment type="similarity">
    <text evidence="3">Belongs to the HARBI1 family.</text>
</comment>
<dbReference type="AlphaFoldDB" id="A0AA88YW55"/>
<feature type="non-terminal residue" evidence="9">
    <location>
        <position position="1"/>
    </location>
</feature>
<protein>
    <recommendedName>
        <fullName evidence="8">DDE Tnp4 domain-containing protein</fullName>
    </recommendedName>
</protein>
<comment type="caution">
    <text evidence="9">The sequence shown here is derived from an EMBL/GenBank/DDBJ whole genome shotgun (WGS) entry which is preliminary data.</text>
</comment>